<dbReference type="EMBL" id="CACRSU010000011">
    <property type="protein sequence ID" value="VYS85957.1"/>
    <property type="molecule type" value="Genomic_DNA"/>
</dbReference>
<dbReference type="InterPro" id="IPR004358">
    <property type="entry name" value="Sig_transdc_His_kin-like_C"/>
</dbReference>
<evidence type="ECO:0000256" key="5">
    <source>
        <dbReference type="ARBA" id="ARBA00023012"/>
    </source>
</evidence>
<keyword evidence="4 7" id="KW-0418">Kinase</keyword>
<evidence type="ECO:0000256" key="4">
    <source>
        <dbReference type="ARBA" id="ARBA00022777"/>
    </source>
</evidence>
<dbReference type="InterPro" id="IPR003594">
    <property type="entry name" value="HATPase_dom"/>
</dbReference>
<dbReference type="Pfam" id="PF02518">
    <property type="entry name" value="HATPase_c"/>
    <property type="match status" value="1"/>
</dbReference>
<keyword evidence="5" id="KW-0902">Two-component regulatory system</keyword>
<dbReference type="RefSeq" id="WP_195360750.1">
    <property type="nucleotide sequence ID" value="NZ_CACRSU010000011.1"/>
</dbReference>
<evidence type="ECO:0000256" key="2">
    <source>
        <dbReference type="ARBA" id="ARBA00012438"/>
    </source>
</evidence>
<dbReference type="Gene3D" id="3.30.565.10">
    <property type="entry name" value="Histidine kinase-like ATPase, C-terminal domain"/>
    <property type="match status" value="2"/>
</dbReference>
<dbReference type="SMART" id="SM00387">
    <property type="entry name" value="HATPase_c"/>
    <property type="match status" value="1"/>
</dbReference>
<dbReference type="GO" id="GO:0004673">
    <property type="term" value="F:protein histidine kinase activity"/>
    <property type="evidence" value="ECO:0007669"/>
    <property type="project" value="UniProtKB-EC"/>
</dbReference>
<dbReference type="InterPro" id="IPR036890">
    <property type="entry name" value="HATPase_C_sf"/>
</dbReference>
<gene>
    <name evidence="7" type="primary">senX3</name>
    <name evidence="7" type="ORF">BILFYP9_00854</name>
</gene>
<dbReference type="SUPFAM" id="SSF55874">
    <property type="entry name" value="ATPase domain of HSP90 chaperone/DNA topoisomerase II/histidine kinase"/>
    <property type="match status" value="2"/>
</dbReference>
<keyword evidence="3 7" id="KW-0808">Transferase</keyword>
<evidence type="ECO:0000256" key="3">
    <source>
        <dbReference type="ARBA" id="ARBA00022679"/>
    </source>
</evidence>
<dbReference type="PROSITE" id="PS50109">
    <property type="entry name" value="HIS_KIN"/>
    <property type="match status" value="1"/>
</dbReference>
<dbReference type="EC" id="2.7.13.3" evidence="2"/>
<dbReference type="Pfam" id="PF13589">
    <property type="entry name" value="HATPase_c_3"/>
    <property type="match status" value="1"/>
</dbReference>
<dbReference type="InterPro" id="IPR050736">
    <property type="entry name" value="Sensor_HK_Regulatory"/>
</dbReference>
<organism evidence="7">
    <name type="scientific">Bacteroides intestinalis</name>
    <dbReference type="NCBI Taxonomy" id="329854"/>
    <lineage>
        <taxon>Bacteria</taxon>
        <taxon>Pseudomonadati</taxon>
        <taxon>Bacteroidota</taxon>
        <taxon>Bacteroidia</taxon>
        <taxon>Bacteroidales</taxon>
        <taxon>Bacteroidaceae</taxon>
        <taxon>Bacteroides</taxon>
    </lineage>
</organism>
<dbReference type="AlphaFoldDB" id="A0A6N2RY38"/>
<name>A0A6N2RY38_9BACE</name>
<proteinExistence type="predicted"/>
<protein>
    <recommendedName>
        <fullName evidence="2">histidine kinase</fullName>
        <ecNumber evidence="2">2.7.13.3</ecNumber>
    </recommendedName>
</protein>
<dbReference type="GO" id="GO:0000160">
    <property type="term" value="P:phosphorelay signal transduction system"/>
    <property type="evidence" value="ECO:0007669"/>
    <property type="project" value="UniProtKB-KW"/>
</dbReference>
<evidence type="ECO:0000259" key="6">
    <source>
        <dbReference type="PROSITE" id="PS50109"/>
    </source>
</evidence>
<reference evidence="7" key="1">
    <citation type="submission" date="2019-11" db="EMBL/GenBank/DDBJ databases">
        <authorList>
            <person name="Feng L."/>
        </authorList>
    </citation>
    <scope>NUCLEOTIDE SEQUENCE</scope>
    <source>
        <strain evidence="7">BintestinalisLFYP9</strain>
    </source>
</reference>
<dbReference type="PANTHER" id="PTHR43711:SF1">
    <property type="entry name" value="HISTIDINE KINASE 1"/>
    <property type="match status" value="1"/>
</dbReference>
<feature type="domain" description="Histidine kinase" evidence="6">
    <location>
        <begin position="494"/>
        <end position="709"/>
    </location>
</feature>
<dbReference type="PRINTS" id="PR00344">
    <property type="entry name" value="BCTRLSENSOR"/>
</dbReference>
<sequence>MPDPFKLKFNFDVSTIRLLGRELITDRITALFELVKNCYDANSDHVTLYFNNVGCLENDSYICLEDDGLGMSLYDIRYKWMVVGTNSKRKESISPSPYKRKVVGEKGVGRFAVEKLGSKVVIETTQRGTTRKVKLELDWDKYESISSEQMKKNNRNAMFFTEVENNCWIETCSREEQGTKIKIFLSKVEQLWSENDIKRACSELAKLISPLFKPLYPFSIRIISNEYEQFKSKDIINNFTIDTSHHYVLNPIIIDGEQLQEYLFFDDKKEELVVRTNKRIFGPVSLDFYYLDKNDIRKYKTAFRGDRVDGIIIYRDGIITTPFAENETDPNKKRDILGIDKRRYSGFFEKISSNNLIGYLNITKEDNPKIKDATNRQDFIDCEEYRELKEYIIEQIEALEKYLSNIKKKESLKTATKLIDANLQLNKISTIISEISGKTTPEVRNKLSEIKKKTEGVQRDLSKGIKQYEQLRNESQRREDLFFSLLSLQDYAAELSHMVKTTVGNVKGMAEFFYSEFPNPQYEDIFKEYAKLMFTELDKLSIGVRFMLSYASSGSDFETFEVFSLIGYLFDKVYNQKFKEEGINTILEYDKELQITHNRKFFEDIFENLISNSIKAMKHSSNKIIKCTGTVEDAKMSIRFSDTGCGIPEEDWESVFEIFKTTTQNEGGAGIGLFTVKKRIEALNGEVKIIKPEFVDVGATFLITLPFKK</sequence>
<dbReference type="PANTHER" id="PTHR43711">
    <property type="entry name" value="TWO-COMPONENT HISTIDINE KINASE"/>
    <property type="match status" value="1"/>
</dbReference>
<accession>A0A6N2RY38</accession>
<dbReference type="InterPro" id="IPR005467">
    <property type="entry name" value="His_kinase_dom"/>
</dbReference>
<evidence type="ECO:0000256" key="1">
    <source>
        <dbReference type="ARBA" id="ARBA00000085"/>
    </source>
</evidence>
<evidence type="ECO:0000313" key="7">
    <source>
        <dbReference type="EMBL" id="VYS85957.1"/>
    </source>
</evidence>
<comment type="catalytic activity">
    <reaction evidence="1">
        <text>ATP + protein L-histidine = ADP + protein N-phospho-L-histidine.</text>
        <dbReference type="EC" id="2.7.13.3"/>
    </reaction>
</comment>